<evidence type="ECO:0000313" key="1">
    <source>
        <dbReference type="EMBL" id="CRX37304.1"/>
    </source>
</evidence>
<name>A0A0G7ZNP2_9MOLU</name>
<dbReference type="EMBL" id="CWGI01000001">
    <property type="protein sequence ID" value="CRX37304.1"/>
    <property type="molecule type" value="Genomic_DNA"/>
</dbReference>
<accession>A0A0G7ZNP2</accession>
<sequence length="90" mass="10584">MKEIIRTDILTNKKYKKEQLIRIAILKDKTTILNNDFLGRGLYFHPKNLINKKRWMLLKFKIEKSGGDFSQISDQLSSFYQGGNFDGEKN</sequence>
<dbReference type="InterPro" id="IPR035931">
    <property type="entry name" value="YlxR-like_sf"/>
</dbReference>
<dbReference type="Gene3D" id="3.30.1230.10">
    <property type="entry name" value="YlxR-like"/>
    <property type="match status" value="1"/>
</dbReference>
<reference evidence="2" key="1">
    <citation type="submission" date="2015-05" db="EMBL/GenBank/DDBJ databases">
        <authorList>
            <person name="Collingro A."/>
        </authorList>
    </citation>
    <scope>NUCLEOTIDE SEQUENCE [LARGE SCALE GENOMIC DNA]</scope>
    <source>
        <strain evidence="2">Ps</strain>
    </source>
</reference>
<organism evidence="1 2">
    <name type="scientific">Candidatus Hepatoplasma crinochetorum</name>
    <dbReference type="NCBI Taxonomy" id="295596"/>
    <lineage>
        <taxon>Bacteria</taxon>
        <taxon>Bacillati</taxon>
        <taxon>Mycoplasmatota</taxon>
        <taxon>Mollicutes</taxon>
        <taxon>Candidatus Hepatoplasmataceae</taxon>
        <taxon>Candidatus Hepatoplasma</taxon>
    </lineage>
</organism>
<evidence type="ECO:0008006" key="3">
    <source>
        <dbReference type="Google" id="ProtNLM"/>
    </source>
</evidence>
<dbReference type="SUPFAM" id="SSF64376">
    <property type="entry name" value="YlxR-like"/>
    <property type="match status" value="1"/>
</dbReference>
<dbReference type="Proteomes" id="UP000242141">
    <property type="component" value="Unassembled WGS sequence"/>
</dbReference>
<gene>
    <name evidence="1" type="ORF">HEPPS_05350</name>
</gene>
<keyword evidence="2" id="KW-1185">Reference proteome</keyword>
<proteinExistence type="predicted"/>
<evidence type="ECO:0000313" key="2">
    <source>
        <dbReference type="Proteomes" id="UP000242141"/>
    </source>
</evidence>
<dbReference type="AlphaFoldDB" id="A0A0G7ZNP2"/>
<protein>
    <recommendedName>
        <fullName evidence="3">YlxR domain-containing protein</fullName>
    </recommendedName>
</protein>